<evidence type="ECO:0000256" key="1">
    <source>
        <dbReference type="ARBA" id="ARBA00004123"/>
    </source>
</evidence>
<dbReference type="InterPro" id="IPR050987">
    <property type="entry name" value="AtrR-like"/>
</dbReference>
<dbReference type="PANTHER" id="PTHR46910">
    <property type="entry name" value="TRANSCRIPTION FACTOR PDR1"/>
    <property type="match status" value="1"/>
</dbReference>
<dbReference type="Pfam" id="PF00172">
    <property type="entry name" value="Zn_clus"/>
    <property type="match status" value="1"/>
</dbReference>
<dbReference type="InterPro" id="IPR036864">
    <property type="entry name" value="Zn2-C6_fun-type_DNA-bd_sf"/>
</dbReference>
<comment type="subcellular location">
    <subcellularLocation>
        <location evidence="1">Nucleus</location>
    </subcellularLocation>
</comment>
<protein>
    <submittedName>
        <fullName evidence="9">Fungal-specific transcription factor domain-containing protein</fullName>
    </submittedName>
</protein>
<evidence type="ECO:0000313" key="9">
    <source>
        <dbReference type="EMBL" id="KAH6871794.1"/>
    </source>
</evidence>
<dbReference type="GO" id="GO:0003677">
    <property type="term" value="F:DNA binding"/>
    <property type="evidence" value="ECO:0007669"/>
    <property type="project" value="UniProtKB-KW"/>
</dbReference>
<accession>A0A9P8VRN0</accession>
<reference evidence="9 10" key="1">
    <citation type="journal article" date="2021" name="Nat. Commun.">
        <title>Genetic determinants of endophytism in the Arabidopsis root mycobiome.</title>
        <authorList>
            <person name="Mesny F."/>
            <person name="Miyauchi S."/>
            <person name="Thiergart T."/>
            <person name="Pickel B."/>
            <person name="Atanasova L."/>
            <person name="Karlsson M."/>
            <person name="Huettel B."/>
            <person name="Barry K.W."/>
            <person name="Haridas S."/>
            <person name="Chen C."/>
            <person name="Bauer D."/>
            <person name="Andreopoulos W."/>
            <person name="Pangilinan J."/>
            <person name="LaButti K."/>
            <person name="Riley R."/>
            <person name="Lipzen A."/>
            <person name="Clum A."/>
            <person name="Drula E."/>
            <person name="Henrissat B."/>
            <person name="Kohler A."/>
            <person name="Grigoriev I.V."/>
            <person name="Martin F.M."/>
            <person name="Hacquard S."/>
        </authorList>
    </citation>
    <scope>NUCLEOTIDE SEQUENCE [LARGE SCALE GENOMIC DNA]</scope>
    <source>
        <strain evidence="9 10">MPI-CAGE-CH-0241</strain>
    </source>
</reference>
<gene>
    <name evidence="9" type="ORF">B0T10DRAFT_500197</name>
</gene>
<dbReference type="CDD" id="cd12148">
    <property type="entry name" value="fungal_TF_MHR"/>
    <property type="match status" value="1"/>
</dbReference>
<dbReference type="Proteomes" id="UP000777438">
    <property type="component" value="Unassembled WGS sequence"/>
</dbReference>
<dbReference type="PROSITE" id="PS00463">
    <property type="entry name" value="ZN2_CY6_FUNGAL_1"/>
    <property type="match status" value="1"/>
</dbReference>
<feature type="region of interest" description="Disordered" evidence="7">
    <location>
        <begin position="50"/>
        <end position="69"/>
    </location>
</feature>
<dbReference type="Pfam" id="PF04082">
    <property type="entry name" value="Fungal_trans"/>
    <property type="match status" value="1"/>
</dbReference>
<dbReference type="InterPro" id="IPR001138">
    <property type="entry name" value="Zn2Cys6_DnaBD"/>
</dbReference>
<keyword evidence="3" id="KW-0805">Transcription regulation</keyword>
<dbReference type="PROSITE" id="PS50048">
    <property type="entry name" value="ZN2_CY6_FUNGAL_2"/>
    <property type="match status" value="1"/>
</dbReference>
<dbReference type="Gene3D" id="4.10.240.10">
    <property type="entry name" value="Zn(2)-C6 fungal-type DNA-binding domain"/>
    <property type="match status" value="1"/>
</dbReference>
<dbReference type="OrthoDB" id="271595at2759"/>
<organism evidence="9 10">
    <name type="scientific">Thelonectria olida</name>
    <dbReference type="NCBI Taxonomy" id="1576542"/>
    <lineage>
        <taxon>Eukaryota</taxon>
        <taxon>Fungi</taxon>
        <taxon>Dikarya</taxon>
        <taxon>Ascomycota</taxon>
        <taxon>Pezizomycotina</taxon>
        <taxon>Sordariomycetes</taxon>
        <taxon>Hypocreomycetidae</taxon>
        <taxon>Hypocreales</taxon>
        <taxon>Nectriaceae</taxon>
        <taxon>Thelonectria</taxon>
    </lineage>
</organism>
<dbReference type="SMART" id="SM00066">
    <property type="entry name" value="GAL4"/>
    <property type="match status" value="1"/>
</dbReference>
<keyword evidence="2" id="KW-0479">Metal-binding</keyword>
<evidence type="ECO:0000259" key="8">
    <source>
        <dbReference type="PROSITE" id="PS50048"/>
    </source>
</evidence>
<name>A0A9P8VRN0_9HYPO</name>
<dbReference type="AlphaFoldDB" id="A0A9P8VRN0"/>
<evidence type="ECO:0000256" key="6">
    <source>
        <dbReference type="ARBA" id="ARBA00023242"/>
    </source>
</evidence>
<comment type="caution">
    <text evidence="9">The sequence shown here is derived from an EMBL/GenBank/DDBJ whole genome shotgun (WGS) entry which is preliminary data.</text>
</comment>
<dbReference type="GO" id="GO:0006351">
    <property type="term" value="P:DNA-templated transcription"/>
    <property type="evidence" value="ECO:0007669"/>
    <property type="project" value="InterPro"/>
</dbReference>
<dbReference type="GO" id="GO:0008270">
    <property type="term" value="F:zinc ion binding"/>
    <property type="evidence" value="ECO:0007669"/>
    <property type="project" value="InterPro"/>
</dbReference>
<dbReference type="GO" id="GO:0005634">
    <property type="term" value="C:nucleus"/>
    <property type="evidence" value="ECO:0007669"/>
    <property type="project" value="UniProtKB-SubCell"/>
</dbReference>
<dbReference type="SUPFAM" id="SSF57701">
    <property type="entry name" value="Zn2/Cys6 DNA-binding domain"/>
    <property type="match status" value="1"/>
</dbReference>
<dbReference type="SMART" id="SM00906">
    <property type="entry name" value="Fungal_trans"/>
    <property type="match status" value="1"/>
</dbReference>
<dbReference type="GO" id="GO:0000981">
    <property type="term" value="F:DNA-binding transcription factor activity, RNA polymerase II-specific"/>
    <property type="evidence" value="ECO:0007669"/>
    <property type="project" value="InterPro"/>
</dbReference>
<dbReference type="InterPro" id="IPR007219">
    <property type="entry name" value="XnlR_reg_dom"/>
</dbReference>
<feature type="domain" description="Zn(2)-C6 fungal-type" evidence="8">
    <location>
        <begin position="15"/>
        <end position="45"/>
    </location>
</feature>
<dbReference type="PANTHER" id="PTHR46910:SF37">
    <property type="entry name" value="ZN(II)2CYS6 TRANSCRIPTION FACTOR (EUROFUNG)"/>
    <property type="match status" value="1"/>
</dbReference>
<evidence type="ECO:0000256" key="7">
    <source>
        <dbReference type="SAM" id="MobiDB-lite"/>
    </source>
</evidence>
<evidence type="ECO:0000256" key="2">
    <source>
        <dbReference type="ARBA" id="ARBA00022723"/>
    </source>
</evidence>
<evidence type="ECO:0000256" key="5">
    <source>
        <dbReference type="ARBA" id="ARBA00023163"/>
    </source>
</evidence>
<dbReference type="CDD" id="cd00067">
    <property type="entry name" value="GAL4"/>
    <property type="match status" value="1"/>
</dbReference>
<keyword evidence="10" id="KW-1185">Reference proteome</keyword>
<sequence length="597" mass="67167">MEKPIKRPNIGKRKACDLCHIRKIKCDSKEPKCTHCTFYNKECTYTPVNRKKKKKTQKQKSGSSTDPTSVQAEATLKEYESLSNLFLQVHGHGTIIESGIFTDSLLPASQTEAYTLPPFEVIFPILDEYFINFNSFVPLFEQESFMASARDWYSSSAHRDAATWATINIALALSLQQCGYDSEPTRSEDLQIYVGNAQSVMNSLATRDADLKGLQVILGLVIIFQGVLDPRPAAVLTATAVKLAHRMKLNSKQGHKGISEAAVEERRRVFWITYILDRDTSVRAREPYLHRDEDIGIDMPDQSTDIETCSSGDDARSSRFLCQRASLARIQGKVYDFTFSVQARDLQPTESTLNDAIIDAMLQEWREQLPVEYSGERVFDNSYPEKLRRHLLTLHFSYFQLAFRNHLLYGHGMDWIGNLVNYSSQYSLEGDDQADKDGPQVLQLPPNWHEKVTMAKLCMAMFRLVGSTDSALNWYLACTYLSALTILIAAKLIGTEHGAEGGTVPDEQEQLINEGLRFIHHMATTRDARLEKVHAACAELNRRADVAKVTTLGTMSELLDAPWLPAFRHIGDTGAEGPPSVPSSKVLHVLTEICYKE</sequence>
<keyword evidence="6" id="KW-0539">Nucleus</keyword>
<evidence type="ECO:0000256" key="4">
    <source>
        <dbReference type="ARBA" id="ARBA00023125"/>
    </source>
</evidence>
<evidence type="ECO:0000313" key="10">
    <source>
        <dbReference type="Proteomes" id="UP000777438"/>
    </source>
</evidence>
<keyword evidence="4" id="KW-0238">DNA-binding</keyword>
<proteinExistence type="predicted"/>
<dbReference type="EMBL" id="JAGPYM010000050">
    <property type="protein sequence ID" value="KAH6871794.1"/>
    <property type="molecule type" value="Genomic_DNA"/>
</dbReference>
<evidence type="ECO:0000256" key="3">
    <source>
        <dbReference type="ARBA" id="ARBA00023015"/>
    </source>
</evidence>
<keyword evidence="5" id="KW-0804">Transcription</keyword>